<proteinExistence type="predicted"/>
<evidence type="ECO:0000256" key="4">
    <source>
        <dbReference type="ARBA" id="ARBA00023163"/>
    </source>
</evidence>
<accession>A0A2S5B138</accession>
<name>A0A2S5B138_9BASI</name>
<dbReference type="GO" id="GO:0008270">
    <property type="term" value="F:zinc ion binding"/>
    <property type="evidence" value="ECO:0007669"/>
    <property type="project" value="InterPro"/>
</dbReference>
<reference evidence="6 7" key="1">
    <citation type="journal article" date="2018" name="Front. Microbiol.">
        <title>Prospects for Fungal Bioremediation of Acidic Radioactive Waste Sites: Characterization and Genome Sequence of Rhodotorula taiwanensis MD1149.</title>
        <authorList>
            <person name="Tkavc R."/>
            <person name="Matrosova V.Y."/>
            <person name="Grichenko O.E."/>
            <person name="Gostincar C."/>
            <person name="Volpe R.P."/>
            <person name="Klimenkova P."/>
            <person name="Gaidamakova E.K."/>
            <person name="Zhou C.E."/>
            <person name="Stewart B.J."/>
            <person name="Lyman M.G."/>
            <person name="Malfatti S.A."/>
            <person name="Rubinfeld B."/>
            <person name="Courtot M."/>
            <person name="Singh J."/>
            <person name="Dalgard C.L."/>
            <person name="Hamilton T."/>
            <person name="Frey K.G."/>
            <person name="Gunde-Cimerman N."/>
            <person name="Dugan L."/>
            <person name="Daly M.J."/>
        </authorList>
    </citation>
    <scope>NUCLEOTIDE SEQUENCE [LARGE SCALE GENOMIC DNA]</scope>
    <source>
        <strain evidence="6 7">MD1149</strain>
    </source>
</reference>
<dbReference type="Proteomes" id="UP000237144">
    <property type="component" value="Unassembled WGS sequence"/>
</dbReference>
<evidence type="ECO:0008006" key="8">
    <source>
        <dbReference type="Google" id="ProtNLM"/>
    </source>
</evidence>
<evidence type="ECO:0000313" key="7">
    <source>
        <dbReference type="Proteomes" id="UP000237144"/>
    </source>
</evidence>
<dbReference type="GO" id="GO:0000976">
    <property type="term" value="F:transcription cis-regulatory region binding"/>
    <property type="evidence" value="ECO:0007669"/>
    <property type="project" value="TreeGrafter"/>
</dbReference>
<dbReference type="InterPro" id="IPR051089">
    <property type="entry name" value="prtT"/>
</dbReference>
<dbReference type="PANTHER" id="PTHR31845:SF17">
    <property type="entry name" value="ZN(II)2CYS6 TRANSCRIPTION FACTOR (EUROFUNG)"/>
    <property type="match status" value="1"/>
</dbReference>
<evidence type="ECO:0000256" key="3">
    <source>
        <dbReference type="ARBA" id="ARBA00023125"/>
    </source>
</evidence>
<dbReference type="AlphaFoldDB" id="A0A2S5B138"/>
<dbReference type="EMBL" id="PJQD01000116">
    <property type="protein sequence ID" value="POY70476.1"/>
    <property type="molecule type" value="Genomic_DNA"/>
</dbReference>
<evidence type="ECO:0000256" key="1">
    <source>
        <dbReference type="ARBA" id="ARBA00004123"/>
    </source>
</evidence>
<keyword evidence="4" id="KW-0804">Transcription</keyword>
<protein>
    <recommendedName>
        <fullName evidence="8">Zn(2)-C6 fungal-type domain-containing protein</fullName>
    </recommendedName>
</protein>
<dbReference type="CDD" id="cd00067">
    <property type="entry name" value="GAL4"/>
    <property type="match status" value="1"/>
</dbReference>
<evidence type="ECO:0000256" key="5">
    <source>
        <dbReference type="ARBA" id="ARBA00023242"/>
    </source>
</evidence>
<dbReference type="OrthoDB" id="4454541at2759"/>
<organism evidence="6 7">
    <name type="scientific">Rhodotorula taiwanensis</name>
    <dbReference type="NCBI Taxonomy" id="741276"/>
    <lineage>
        <taxon>Eukaryota</taxon>
        <taxon>Fungi</taxon>
        <taxon>Dikarya</taxon>
        <taxon>Basidiomycota</taxon>
        <taxon>Pucciniomycotina</taxon>
        <taxon>Microbotryomycetes</taxon>
        <taxon>Sporidiobolales</taxon>
        <taxon>Sporidiobolaceae</taxon>
        <taxon>Rhodotorula</taxon>
    </lineage>
</organism>
<sequence>MSTTQEPETPRFGARAAGYTPVRTGESSITKRTAKACLYCRRGKARCALWPCYAQTVADTRSRENGIECVFEGLSPETLRKRTLIKRDESVEHDQHSEVGENGAPSLLETRLARLEADLQQVYAVSRQNGDKIAHLETRTTRLETPSTDDHATPAPRVTPARALVPDPFQSPAFATFAREAFELFWDMYAPLAPYIVPDTDDYAAVSKRSPCLTHCIVAVASRHSPDKDLVEANRSEALRLMRETLYAETPATLDDLKALLVYNAWLGRGAPPGHTVTLALQLELPRCLERLLESISQPPERAAQTFEDLMPAARVWLTLYAQDLWLSFATARRALVTIDLSITSARLLLHFSSLRPVDARLIAQSELVTILGVVQESFLKTQRHSAEHTVHIVEQANAHLEQWIATWSAWTKGQQEETGNFVLSSFSIMLQAARFYMNTLGLRDVTSAEELLPIHLPCLRTALDAAVRIQGIHRAHKIAHSAEMTLIVLSSCALFILKMVKLAPNVFSSAPSPSYPSFAALDASTLGQANVAHLSPADPVQSASSPDTAASPLFVSTPSIGQALDAARHSAILLECGPPDKQSYAQAVQAALKKLEGEIGDGAKVYSPSNKRFLREVDGEAGSVNKRARSMEGPIPLWPQSQLVDTPTVLLNDPINAWSSVPDSSALSTLASAFDAPADPGSGIAVEPTSAAGASARELDELTIASLIGTDSFWSWTNSLPGESIQPLL</sequence>
<dbReference type="GO" id="GO:0005634">
    <property type="term" value="C:nucleus"/>
    <property type="evidence" value="ECO:0007669"/>
    <property type="project" value="UniProtKB-SubCell"/>
</dbReference>
<keyword evidence="2" id="KW-0805">Transcription regulation</keyword>
<comment type="subcellular location">
    <subcellularLocation>
        <location evidence="1">Nucleus</location>
    </subcellularLocation>
</comment>
<dbReference type="PANTHER" id="PTHR31845">
    <property type="entry name" value="FINGER DOMAIN PROTEIN, PUTATIVE-RELATED"/>
    <property type="match status" value="1"/>
</dbReference>
<comment type="caution">
    <text evidence="6">The sequence shown here is derived from an EMBL/GenBank/DDBJ whole genome shotgun (WGS) entry which is preliminary data.</text>
</comment>
<dbReference type="CDD" id="cd12148">
    <property type="entry name" value="fungal_TF_MHR"/>
    <property type="match status" value="1"/>
</dbReference>
<dbReference type="STRING" id="741276.A0A2S5B138"/>
<evidence type="ECO:0000256" key="2">
    <source>
        <dbReference type="ARBA" id="ARBA00023015"/>
    </source>
</evidence>
<dbReference type="InterPro" id="IPR001138">
    <property type="entry name" value="Zn2Cys6_DnaBD"/>
</dbReference>
<keyword evidence="7" id="KW-1185">Reference proteome</keyword>
<dbReference type="GO" id="GO:0000981">
    <property type="term" value="F:DNA-binding transcription factor activity, RNA polymerase II-specific"/>
    <property type="evidence" value="ECO:0007669"/>
    <property type="project" value="InterPro"/>
</dbReference>
<keyword evidence="3" id="KW-0238">DNA-binding</keyword>
<evidence type="ECO:0000313" key="6">
    <source>
        <dbReference type="EMBL" id="POY70476.1"/>
    </source>
</evidence>
<gene>
    <name evidence="6" type="ORF">BMF94_6544</name>
</gene>
<keyword evidence="5" id="KW-0539">Nucleus</keyword>